<protein>
    <recommendedName>
        <fullName evidence="3">Fido domain-containing protein</fullName>
    </recommendedName>
</protein>
<dbReference type="Gene3D" id="1.10.3290.10">
    <property type="entry name" value="Fido-like domain"/>
    <property type="match status" value="1"/>
</dbReference>
<dbReference type="Proteomes" id="UP000066480">
    <property type="component" value="Chromosome"/>
</dbReference>
<dbReference type="Pfam" id="PF02661">
    <property type="entry name" value="Fic"/>
    <property type="match status" value="1"/>
</dbReference>
<organism evidence="4 5">
    <name type="scientific">Luteipulveratus mongoliensis</name>
    <dbReference type="NCBI Taxonomy" id="571913"/>
    <lineage>
        <taxon>Bacteria</taxon>
        <taxon>Bacillati</taxon>
        <taxon>Actinomycetota</taxon>
        <taxon>Actinomycetes</taxon>
        <taxon>Micrococcales</taxon>
        <taxon>Dermacoccaceae</taxon>
        <taxon>Luteipulveratus</taxon>
    </lineage>
</organism>
<evidence type="ECO:0000256" key="2">
    <source>
        <dbReference type="PIRSR" id="PIRSR640198-2"/>
    </source>
</evidence>
<dbReference type="PATRIC" id="fig|571913.6.peg.3924"/>
<dbReference type="EMBL" id="CP011112">
    <property type="protein sequence ID" value="AKU19113.1"/>
    <property type="molecule type" value="Genomic_DNA"/>
</dbReference>
<dbReference type="PROSITE" id="PS51459">
    <property type="entry name" value="FIDO"/>
    <property type="match status" value="1"/>
</dbReference>
<dbReference type="STRING" id="571913.VV02_19380"/>
<dbReference type="GO" id="GO:0005524">
    <property type="term" value="F:ATP binding"/>
    <property type="evidence" value="ECO:0007669"/>
    <property type="project" value="UniProtKB-KW"/>
</dbReference>
<dbReference type="SUPFAM" id="SSF140931">
    <property type="entry name" value="Fic-like"/>
    <property type="match status" value="1"/>
</dbReference>
<keyword evidence="5" id="KW-1185">Reference proteome</keyword>
<proteinExistence type="predicted"/>
<dbReference type="AlphaFoldDB" id="A0A0K1JR82"/>
<dbReference type="PANTHER" id="PTHR13504:SF38">
    <property type="entry name" value="FIDO DOMAIN-CONTAINING PROTEIN"/>
    <property type="match status" value="1"/>
</dbReference>
<keyword evidence="2" id="KW-0067">ATP-binding</keyword>
<dbReference type="KEGG" id="lmoi:VV02_19380"/>
<dbReference type="InterPro" id="IPR036597">
    <property type="entry name" value="Fido-like_dom_sf"/>
</dbReference>
<feature type="domain" description="Fido" evidence="3">
    <location>
        <begin position="124"/>
        <end position="270"/>
    </location>
</feature>
<feature type="binding site" evidence="2">
    <location>
        <begin position="211"/>
        <end position="218"/>
    </location>
    <ligand>
        <name>ATP</name>
        <dbReference type="ChEBI" id="CHEBI:30616"/>
    </ligand>
</feature>
<feature type="active site" evidence="1">
    <location>
        <position position="207"/>
    </location>
</feature>
<name>A0A0K1JR82_9MICO</name>
<evidence type="ECO:0000259" key="3">
    <source>
        <dbReference type="PROSITE" id="PS51459"/>
    </source>
</evidence>
<dbReference type="PANTHER" id="PTHR13504">
    <property type="entry name" value="FIDO DOMAIN-CONTAINING PROTEIN DDB_G0283145"/>
    <property type="match status" value="1"/>
</dbReference>
<sequence>MWDPGGDWGYTARERAMVGRRYRSAVPPEIAEQPLVVDSDVLAHAEDASAAMARFDAAGPGEYGVLTAILLRSESASSSQIEQLTASARAVAEAGVTGAGSTNARVVAANVKAMEAALELADRLDAQAIGLMQAALLEDHDPEMVGWRDEPVWIGGAASTPLDADFVAPHHTRIEAGVRDLVAFMRRTDLPVLAQAAIAHAQFETLHPFADGNGRTGRALVHAFLRHKELTRSVTIPISGGLLADKERYIAALTAYRQGRVEPIVRVFADAALHAVRNGTLLAEELRALVDTWRTRLTVRSDSAVWRLLDQLPAHPVLDARTAARLLGVDEKNVHRHLRALVSADVLVASNHHQGRTILFRAPEVLAALDRYAEYAGRRQR</sequence>
<evidence type="ECO:0000313" key="4">
    <source>
        <dbReference type="EMBL" id="AKU19113.1"/>
    </source>
</evidence>
<reference evidence="4 5" key="1">
    <citation type="submission" date="2015-03" db="EMBL/GenBank/DDBJ databases">
        <title>Luteipulveratus halotolerans sp. nov., a novel actinobacterium (Dermacoccaceae) from Sarawak, Malaysia.</title>
        <authorList>
            <person name="Juboi H."/>
            <person name="Basik A."/>
            <person name="Shamsul S.S."/>
            <person name="Arnold P."/>
            <person name="Schmitt E.K."/>
            <person name="Sanglier J.-J."/>
            <person name="Yeo T."/>
        </authorList>
    </citation>
    <scope>NUCLEOTIDE SEQUENCE [LARGE SCALE GENOMIC DNA]</scope>
    <source>
        <strain evidence="4 5">MN07-A0370</strain>
    </source>
</reference>
<dbReference type="InterPro" id="IPR040198">
    <property type="entry name" value="Fido_containing"/>
</dbReference>
<accession>A0A0K1JR82</accession>
<gene>
    <name evidence="4" type="ORF">VV02_19380</name>
</gene>
<dbReference type="InterPro" id="IPR003812">
    <property type="entry name" value="Fido"/>
</dbReference>
<evidence type="ECO:0000313" key="5">
    <source>
        <dbReference type="Proteomes" id="UP000066480"/>
    </source>
</evidence>
<evidence type="ECO:0000256" key="1">
    <source>
        <dbReference type="PIRSR" id="PIRSR640198-1"/>
    </source>
</evidence>
<keyword evidence="2" id="KW-0547">Nucleotide-binding</keyword>